<protein>
    <submittedName>
        <fullName evidence="2">Uncharacterized protein</fullName>
    </submittedName>
</protein>
<organism evidence="2 3">
    <name type="scientific">Methylobacterium crusticola</name>
    <dbReference type="NCBI Taxonomy" id="1697972"/>
    <lineage>
        <taxon>Bacteria</taxon>
        <taxon>Pseudomonadati</taxon>
        <taxon>Pseudomonadota</taxon>
        <taxon>Alphaproteobacteria</taxon>
        <taxon>Hyphomicrobiales</taxon>
        <taxon>Methylobacteriaceae</taxon>
        <taxon>Methylobacterium</taxon>
    </lineage>
</organism>
<proteinExistence type="predicted"/>
<feature type="region of interest" description="Disordered" evidence="1">
    <location>
        <begin position="1"/>
        <end position="29"/>
    </location>
</feature>
<accession>A0ABQ4R839</accession>
<name>A0ABQ4R839_9HYPH</name>
<reference evidence="2" key="2">
    <citation type="submission" date="2021-08" db="EMBL/GenBank/DDBJ databases">
        <authorList>
            <person name="Tani A."/>
            <person name="Ola A."/>
            <person name="Ogura Y."/>
            <person name="Katsura K."/>
            <person name="Hayashi T."/>
        </authorList>
    </citation>
    <scope>NUCLEOTIDE SEQUENCE</scope>
    <source>
        <strain evidence="2">KCTC 52305</strain>
    </source>
</reference>
<sequence length="63" mass="6675">MADVSLAEVELEHEEQASEVPDWAGPGVSGDPRFRQSALLRLPAQAGRPLTLPMILAADIPGP</sequence>
<evidence type="ECO:0000313" key="3">
    <source>
        <dbReference type="Proteomes" id="UP001055167"/>
    </source>
</evidence>
<dbReference type="EMBL" id="BPQH01000039">
    <property type="protein sequence ID" value="GJD53838.1"/>
    <property type="molecule type" value="Genomic_DNA"/>
</dbReference>
<keyword evidence="3" id="KW-1185">Reference proteome</keyword>
<dbReference type="Gene3D" id="2.40.320.10">
    <property type="entry name" value="Hypothetical Protein Pfu-838710-001"/>
    <property type="match status" value="1"/>
</dbReference>
<evidence type="ECO:0000256" key="1">
    <source>
        <dbReference type="SAM" id="MobiDB-lite"/>
    </source>
</evidence>
<reference evidence="2" key="1">
    <citation type="journal article" date="2021" name="Front. Microbiol.">
        <title>Comprehensive Comparative Genomics and Phenotyping of Methylobacterium Species.</title>
        <authorList>
            <person name="Alessa O."/>
            <person name="Ogura Y."/>
            <person name="Fujitani Y."/>
            <person name="Takami H."/>
            <person name="Hayashi T."/>
            <person name="Sahin N."/>
            <person name="Tani A."/>
        </authorList>
    </citation>
    <scope>NUCLEOTIDE SEQUENCE</scope>
    <source>
        <strain evidence="2">KCTC 52305</strain>
    </source>
</reference>
<dbReference type="Proteomes" id="UP001055167">
    <property type="component" value="Unassembled WGS sequence"/>
</dbReference>
<gene>
    <name evidence="2" type="ORF">OPKNFCMD_6617</name>
</gene>
<evidence type="ECO:0000313" key="2">
    <source>
        <dbReference type="EMBL" id="GJD53838.1"/>
    </source>
</evidence>
<comment type="caution">
    <text evidence="2">The sequence shown here is derived from an EMBL/GenBank/DDBJ whole genome shotgun (WGS) entry which is preliminary data.</text>
</comment>